<dbReference type="EMBL" id="SNWI01000005">
    <property type="protein sequence ID" value="TDO01381.1"/>
    <property type="molecule type" value="Genomic_DNA"/>
</dbReference>
<feature type="transmembrane region" description="Helical" evidence="1">
    <location>
        <begin position="33"/>
        <end position="52"/>
    </location>
</feature>
<evidence type="ECO:0000313" key="3">
    <source>
        <dbReference type="Proteomes" id="UP000294848"/>
    </source>
</evidence>
<keyword evidence="1" id="KW-0472">Membrane</keyword>
<evidence type="ECO:0000313" key="2">
    <source>
        <dbReference type="EMBL" id="TDO01381.1"/>
    </source>
</evidence>
<keyword evidence="1" id="KW-1133">Transmembrane helix</keyword>
<proteinExistence type="predicted"/>
<name>A0A4R6H1Y5_9BACT</name>
<dbReference type="Proteomes" id="UP000294848">
    <property type="component" value="Unassembled WGS sequence"/>
</dbReference>
<accession>A0A4R6H1Y5</accession>
<feature type="transmembrane region" description="Helical" evidence="1">
    <location>
        <begin position="7"/>
        <end position="27"/>
    </location>
</feature>
<evidence type="ECO:0000256" key="1">
    <source>
        <dbReference type="SAM" id="Phobius"/>
    </source>
</evidence>
<gene>
    <name evidence="2" type="ORF">DET52_105240</name>
</gene>
<dbReference type="AlphaFoldDB" id="A0A4R6H1Y5"/>
<keyword evidence="1" id="KW-0812">Transmembrane</keyword>
<organism evidence="2 3">
    <name type="scientific">Sunxiuqinia elliptica</name>
    <dbReference type="NCBI Taxonomy" id="655355"/>
    <lineage>
        <taxon>Bacteria</taxon>
        <taxon>Pseudomonadati</taxon>
        <taxon>Bacteroidota</taxon>
        <taxon>Bacteroidia</taxon>
        <taxon>Marinilabiliales</taxon>
        <taxon>Prolixibacteraceae</taxon>
        <taxon>Sunxiuqinia</taxon>
    </lineage>
</organism>
<reference evidence="2 3" key="1">
    <citation type="submission" date="2019-03" db="EMBL/GenBank/DDBJ databases">
        <title>Freshwater and sediment microbial communities from various areas in North America, analyzing microbe dynamics in response to fracking.</title>
        <authorList>
            <person name="Lamendella R."/>
        </authorList>
    </citation>
    <scope>NUCLEOTIDE SEQUENCE [LARGE SCALE GENOMIC DNA]</scope>
    <source>
        <strain evidence="2 3">114D</strain>
    </source>
</reference>
<protein>
    <submittedName>
        <fullName evidence="2">Uncharacterized protein</fullName>
    </submittedName>
</protein>
<comment type="caution">
    <text evidence="2">The sequence shown here is derived from an EMBL/GenBank/DDBJ whole genome shotgun (WGS) entry which is preliminary data.</text>
</comment>
<sequence>MRILVRIIFMPILVFASYSSMMNGFVYNKTDDLIGGAALALLFVFWVYRSVFPKRKDYH</sequence>